<evidence type="ECO:0000259" key="8">
    <source>
        <dbReference type="PROSITE" id="PS51192"/>
    </source>
</evidence>
<dbReference type="InterPro" id="IPR036388">
    <property type="entry name" value="WH-like_DNA-bd_sf"/>
</dbReference>
<dbReference type="Proteomes" id="UP000626109">
    <property type="component" value="Unassembled WGS sequence"/>
</dbReference>
<feature type="compositionally biased region" description="Acidic residues" evidence="7">
    <location>
        <begin position="229"/>
        <end position="240"/>
    </location>
</feature>
<dbReference type="GO" id="GO:0032991">
    <property type="term" value="C:protein-containing complex"/>
    <property type="evidence" value="ECO:0007669"/>
    <property type="project" value="UniProtKB-ARBA"/>
</dbReference>
<feature type="domain" description="Helicase ATP-binding" evidence="8">
    <location>
        <begin position="524"/>
        <end position="709"/>
    </location>
</feature>
<gene>
    <name evidence="10" type="ORF">PGLA2088_LOCUS25083</name>
</gene>
<dbReference type="Gene3D" id="1.10.3380.10">
    <property type="entry name" value="Sec63 N-terminal domain-like domain"/>
    <property type="match status" value="2"/>
</dbReference>
<proteinExistence type="predicted"/>
<dbReference type="PIRSF" id="PIRSF039073">
    <property type="entry name" value="BRR2"/>
    <property type="match status" value="1"/>
</dbReference>
<dbReference type="InterPro" id="IPR004179">
    <property type="entry name" value="Sec63-dom"/>
</dbReference>
<dbReference type="InterPro" id="IPR011545">
    <property type="entry name" value="DEAD/DEAH_box_helicase_dom"/>
</dbReference>
<dbReference type="Gene3D" id="1.10.150.20">
    <property type="entry name" value="5' to 3' exonuclease, C-terminal subdomain"/>
    <property type="match status" value="2"/>
</dbReference>
<evidence type="ECO:0000313" key="11">
    <source>
        <dbReference type="Proteomes" id="UP000626109"/>
    </source>
</evidence>
<dbReference type="Pfam" id="PF21188">
    <property type="entry name" value="BRR2_plug"/>
    <property type="match status" value="1"/>
</dbReference>
<dbReference type="InterPro" id="IPR050474">
    <property type="entry name" value="Hel308_SKI2-like"/>
</dbReference>
<keyword evidence="2" id="KW-0547">Nucleotide-binding</keyword>
<keyword evidence="5" id="KW-0067">ATP-binding</keyword>
<feature type="compositionally biased region" description="Basic and acidic residues" evidence="7">
    <location>
        <begin position="430"/>
        <end position="440"/>
    </location>
</feature>
<dbReference type="GO" id="GO:0005634">
    <property type="term" value="C:nucleus"/>
    <property type="evidence" value="ECO:0007669"/>
    <property type="project" value="TreeGrafter"/>
</dbReference>
<dbReference type="GO" id="GO:0016787">
    <property type="term" value="F:hydrolase activity"/>
    <property type="evidence" value="ECO:0007669"/>
    <property type="project" value="UniProtKB-KW"/>
</dbReference>
<dbReference type="GO" id="GO:0004386">
    <property type="term" value="F:helicase activity"/>
    <property type="evidence" value="ECO:0007669"/>
    <property type="project" value="UniProtKB-KW"/>
</dbReference>
<feature type="domain" description="Helicase C-terminal" evidence="9">
    <location>
        <begin position="1583"/>
        <end position="1791"/>
    </location>
</feature>
<dbReference type="FunFam" id="1.10.3380.10:FF:000002">
    <property type="entry name" value="Activating signal cointegrator 1 complex subunit 3"/>
    <property type="match status" value="1"/>
</dbReference>
<dbReference type="InterPro" id="IPR048863">
    <property type="entry name" value="BRR2_plug"/>
</dbReference>
<dbReference type="InterPro" id="IPR001650">
    <property type="entry name" value="Helicase_C-like"/>
</dbReference>
<accession>A0A813JUB4</accession>
<dbReference type="PROSITE" id="PS51192">
    <property type="entry name" value="HELICASE_ATP_BIND_1"/>
    <property type="match status" value="2"/>
</dbReference>
<dbReference type="PANTHER" id="PTHR47961">
    <property type="entry name" value="DNA POLYMERASE THETA, PUTATIVE (AFU_ORTHOLOGUE AFUA_1G05260)-RELATED"/>
    <property type="match status" value="1"/>
</dbReference>
<feature type="domain" description="Helicase C-terminal" evidence="9">
    <location>
        <begin position="744"/>
        <end position="931"/>
    </location>
</feature>
<dbReference type="Gene3D" id="1.10.10.10">
    <property type="entry name" value="Winged helix-like DNA-binding domain superfamily/Winged helix DNA-binding domain"/>
    <property type="match status" value="2"/>
</dbReference>
<dbReference type="FunFam" id="1.10.150.20:FF:000004">
    <property type="entry name" value="U5 small nuclear ribonucleoprotein helicase"/>
    <property type="match status" value="1"/>
</dbReference>
<dbReference type="InterPro" id="IPR035892">
    <property type="entry name" value="C2_domain_sf"/>
</dbReference>
<evidence type="ECO:0000256" key="3">
    <source>
        <dbReference type="ARBA" id="ARBA00022801"/>
    </source>
</evidence>
<dbReference type="SUPFAM" id="SSF52540">
    <property type="entry name" value="P-loop containing nucleoside triphosphate hydrolases"/>
    <property type="match status" value="4"/>
</dbReference>
<name>A0A813JUB4_POLGL</name>
<feature type="domain" description="Helicase ATP-binding" evidence="8">
    <location>
        <begin position="1374"/>
        <end position="1550"/>
    </location>
</feature>
<evidence type="ECO:0000256" key="1">
    <source>
        <dbReference type="ARBA" id="ARBA00022737"/>
    </source>
</evidence>
<dbReference type="FunFam" id="3.40.50.300:FF:000254">
    <property type="entry name" value="U5 small nuclear ribonucleoprotein helicase"/>
    <property type="match status" value="1"/>
</dbReference>
<dbReference type="GO" id="GO:0006397">
    <property type="term" value="P:mRNA processing"/>
    <property type="evidence" value="ECO:0007669"/>
    <property type="project" value="UniProtKB-ARBA"/>
</dbReference>
<dbReference type="InterPro" id="IPR014756">
    <property type="entry name" value="Ig_E-set"/>
</dbReference>
<dbReference type="CDD" id="cd18021">
    <property type="entry name" value="DEXHc_Brr2_2"/>
    <property type="match status" value="1"/>
</dbReference>
<evidence type="ECO:0000313" key="10">
    <source>
        <dbReference type="EMBL" id="CAE8686655.1"/>
    </source>
</evidence>
<dbReference type="InterPro" id="IPR027417">
    <property type="entry name" value="P-loop_NTPase"/>
</dbReference>
<dbReference type="SUPFAM" id="SSF46785">
    <property type="entry name" value="Winged helix' DNA-binding domain"/>
    <property type="match status" value="2"/>
</dbReference>
<dbReference type="Pfam" id="PF23445">
    <property type="entry name" value="WHD_SNRNP200"/>
    <property type="match status" value="2"/>
</dbReference>
<dbReference type="EMBL" id="CAJNNW010026622">
    <property type="protein sequence ID" value="CAE8686655.1"/>
    <property type="molecule type" value="Genomic_DNA"/>
</dbReference>
<evidence type="ECO:0000256" key="4">
    <source>
        <dbReference type="ARBA" id="ARBA00022806"/>
    </source>
</evidence>
<keyword evidence="6" id="KW-0175">Coiled coil</keyword>
<dbReference type="Gene3D" id="2.60.40.150">
    <property type="entry name" value="C2 domain"/>
    <property type="match status" value="2"/>
</dbReference>
<dbReference type="SUPFAM" id="SSF81296">
    <property type="entry name" value="E set domains"/>
    <property type="match status" value="1"/>
</dbReference>
<dbReference type="Pfam" id="PF18149">
    <property type="entry name" value="Helicase_PWI"/>
    <property type="match status" value="1"/>
</dbReference>
<evidence type="ECO:0000259" key="9">
    <source>
        <dbReference type="PROSITE" id="PS51194"/>
    </source>
</evidence>
<reference evidence="10" key="1">
    <citation type="submission" date="2021-02" db="EMBL/GenBank/DDBJ databases">
        <authorList>
            <person name="Dougan E. K."/>
            <person name="Rhodes N."/>
            <person name="Thang M."/>
            <person name="Chan C."/>
        </authorList>
    </citation>
    <scope>NUCLEOTIDE SEQUENCE</scope>
</reference>
<evidence type="ECO:0000256" key="5">
    <source>
        <dbReference type="ARBA" id="ARBA00022840"/>
    </source>
</evidence>
<feature type="region of interest" description="Disordered" evidence="7">
    <location>
        <begin position="63"/>
        <end position="84"/>
    </location>
</feature>
<dbReference type="InterPro" id="IPR036390">
    <property type="entry name" value="WH_DNA-bd_sf"/>
</dbReference>
<evidence type="ECO:0000256" key="7">
    <source>
        <dbReference type="SAM" id="MobiDB-lite"/>
    </source>
</evidence>
<dbReference type="FunFam" id="3.40.50.300:FF:000368">
    <property type="entry name" value="U5 small nuclear ribonucleoprotein 200 kDa helicase"/>
    <property type="match status" value="1"/>
</dbReference>
<dbReference type="CDD" id="cd18795">
    <property type="entry name" value="SF2_C_Ski2"/>
    <property type="match status" value="2"/>
</dbReference>
<keyword evidence="4" id="KW-0347">Helicase</keyword>
<dbReference type="Pfam" id="PF00270">
    <property type="entry name" value="DEAD"/>
    <property type="match status" value="2"/>
</dbReference>
<dbReference type="FunFam" id="1.10.10.10:FF:000012">
    <property type="entry name" value="U5 small nuclear ribonucleoprotein helicase"/>
    <property type="match status" value="1"/>
</dbReference>
<dbReference type="SMART" id="SM00487">
    <property type="entry name" value="DEXDc"/>
    <property type="match status" value="2"/>
</dbReference>
<dbReference type="PROSITE" id="PS51194">
    <property type="entry name" value="HELICASE_CTER"/>
    <property type="match status" value="2"/>
</dbReference>
<feature type="coiled-coil region" evidence="6">
    <location>
        <begin position="381"/>
        <end position="408"/>
    </location>
</feature>
<dbReference type="InterPro" id="IPR057842">
    <property type="entry name" value="WH_MER3"/>
</dbReference>
<organism evidence="10 11">
    <name type="scientific">Polarella glacialis</name>
    <name type="common">Dinoflagellate</name>
    <dbReference type="NCBI Taxonomy" id="89957"/>
    <lineage>
        <taxon>Eukaryota</taxon>
        <taxon>Sar</taxon>
        <taxon>Alveolata</taxon>
        <taxon>Dinophyceae</taxon>
        <taxon>Suessiales</taxon>
        <taxon>Suessiaceae</taxon>
        <taxon>Polarella</taxon>
    </lineage>
</organism>
<dbReference type="Pfam" id="PF02889">
    <property type="entry name" value="Sec63"/>
    <property type="match status" value="2"/>
</dbReference>
<dbReference type="FunFam" id="1.10.3380.10:FF:000001">
    <property type="entry name" value="U5 small nuclear ribonucleoprotein helicase"/>
    <property type="match status" value="1"/>
</dbReference>
<sequence>MAEELAKFKRFEYRTNSNLVLQREGAAPSQNEPTGEPESLRGRVYSKMGDLVQYDKPKEIDEFKEKKKKKKQVKEDDLMNKRAKMDINKGETVLSTDVTEMQIYRPRTQQTKSVYEMLLNRLQQPLGDQAPDVLRGAADEVLAAIKTEGVLDSERKKDVEEVLGAVSDEYFAELFRLAKQITDFGADVEDEEQDDTVRTKEGLDDAAGVAVVFDEEDEDEQGGDLIGEIGDDDEDDDDDEAGKVDDERDDRGIRVAAYGEEDDDEEEDDQKDDKYRVDIQKIDAHWLQRELGKIFQDPNKCIATEKEILAILPIKDLQQCENKLVQVLQYENFEFTKLLLKNRLKILYCTRLGQAQTEEDKAAVMEDMRNTPEAQAVLDELDKASKKRDRERDINKDLRKEVRQLQLRGARAGRDDMDEDTLGGRGAKAKVAEEQQKKPSHMLDLESLSFQRGSHFMANTKCQLPAGSFRVQKKGFEEVHVKPFKAPDVSADDLIAISKLPSWCAEAFPGAARLNTIQSKVYNTAFNEHSENMLICAPTGSGKTNCAMLCILNVMNQFRLKDGSFDLAGFKIVYVAPMKALVQEVVTSFSQRLEKAYGITVRELSGDVNLTKAQIDETQIIVTTPEKWDIITRKAGDQRAYTQLVRLVIMDEIHLLHDSRGPVLEAIVARTIRQIETTQEHIRLVGLSATLPNYEDVAIFLRVNPEKGLFYFGNQYRPVPLEQTYIGITDKKAIKRFNTMNEVCYEKLMENAGKNQVLIFVHSRKETVKTAQTLRDLAMQNDTLAKFLQEDSASREILQTEAEQMKTPEVKDLLPYGFAVHHAGLPRADRKLVEDLYADRHIQVLVSTSTLAWGVNLPAHTVIIKGTQVYNPEKGAWGELSPMDMMQMIGRAGRPQYDKAGHGIIITQHSELQYYLSLLNQQLPIESQVLGCLPDLVNAELVLGTIQTRQDAVNWLGYTYLYVRMMRHPRLYGISPDEAEEDKLLEQRRVDLIHSALMLLDKNNLIKYDKRTGQVQVTALGRVASHYYIKHPSIATYNDHLRPMMSDIELLRLFSLSNEFKYIPVREEEKVEMVKLIERVPVPVKGSTEEASSKVNVLLQAYISKLKLEGFALLADMVYVQQSAGRIMRAIFEICLRRGWAALALRALNWCKMIDKRMWGSQTPLRHFKGLAEDILRKVEKKDFAWERYYDLSSAEIGELIRFPKMGKTIHKLVHQFPKLDLSAYVQPITRSCLMVELTITPDFQWDPRVHGRAEPFWVFVEDVNGEQILHQEMFVLQERGAEEEHTLNFTVPITEPLPPQYFIRVVSDRWINAQTLLPVSFRHLILPEKYPPHTELLDLQPLPLTALRRPDAEQLYAAQGLKVFNPIQTQTFSTLYSTNDNCLICAPAASGKILCAEFAIIRMLTSDDPVKRCVYVAPHAATAKERFNEWSYKFGKVMGFKVAELVGETTSDVKILEDSNLVITTPEKWDLMSRRWKTRKSVQEVRLFVVDELHLLDSDVGPTLEAVVSRMRYISVQVKEPIRIVALAASLANAKDVGEWIGASSTGLFNFSPNVRTVPLEMVIQGFDIHHRSTRLLAMSRPVYQSIKHYSPDKPVIVFVPDRKQARMTAIDLLLHAASDDKPKRFLHVSEEAMRPHLAAAREKSLKQTLEYGVGFLHEGFSATERAVIERLFEAGAIQVLVATEQLSWGMTMLAHLVVIMDTKKFDGRENRYVDYPIHDVLQMMGRASRPGVDQSGMCCLLTQNSKKEYYKKFIYEPLPVESHLDQRMADHMNAEIVMKTIENKQDAVDWLTWTFYYRRLSQNPNYYGLQGVTHQHLSDHLSEVVENTVEGLERFGCCSIEDDVDLSPANLGLIAAYYYIRHTTIETFSRCVNESTKRKGLMDILCAAAEFDAVPVRSGEEATLWGLAQSLGMKVEKDKLNDPHTKAQLLLNAHFSRTPITTDLSSDQRLILEHAVRLLQGLVDVISSCGWLTPALNAMELSQMIVQATTSTSSPLMQLPHFSPSTVEKAKKMKVDDVFDVMNMDDGPREELLEGFSQSQLADVARACNRFPCISLEYKVQNADALAVGTAARIVVKLTRDAMEEETAALAPVYAPFYAKEKEESWWLVVGGPKSALVAIKRITITKATVNVKLDVELGDEAGSNDYTLYLMSDSYQGCDQEYTFKLNVKG</sequence>
<evidence type="ECO:0000256" key="6">
    <source>
        <dbReference type="SAM" id="Coils"/>
    </source>
</evidence>
<evidence type="ECO:0000256" key="2">
    <source>
        <dbReference type="ARBA" id="ARBA00022741"/>
    </source>
</evidence>
<dbReference type="InterPro" id="IPR041094">
    <property type="entry name" value="Brr2_helicase_PWI"/>
</dbReference>
<feature type="region of interest" description="Disordered" evidence="7">
    <location>
        <begin position="22"/>
        <end position="47"/>
    </location>
</feature>
<feature type="compositionally biased region" description="Basic and acidic residues" evidence="7">
    <location>
        <begin position="73"/>
        <end position="84"/>
    </location>
</feature>
<dbReference type="SMART" id="SM00490">
    <property type="entry name" value="HELICc"/>
    <property type="match status" value="2"/>
</dbReference>
<dbReference type="FunFam" id="2.60.40.150:FF:000004">
    <property type="entry name" value="RNA helicase, activating signal cointegrator 1"/>
    <property type="match status" value="1"/>
</dbReference>
<keyword evidence="1" id="KW-0677">Repeat</keyword>
<feature type="region of interest" description="Disordered" evidence="7">
    <location>
        <begin position="408"/>
        <end position="440"/>
    </location>
</feature>
<dbReference type="GO" id="GO:0003676">
    <property type="term" value="F:nucleic acid binding"/>
    <property type="evidence" value="ECO:0007669"/>
    <property type="project" value="InterPro"/>
</dbReference>
<keyword evidence="3" id="KW-0378">Hydrolase</keyword>
<dbReference type="FunFam" id="3.40.50.300:FF:000102">
    <property type="entry name" value="RNA helicase, activating signal cointegrator 1"/>
    <property type="match status" value="1"/>
</dbReference>
<dbReference type="GO" id="GO:0005524">
    <property type="term" value="F:ATP binding"/>
    <property type="evidence" value="ECO:0007669"/>
    <property type="project" value="UniProtKB-KW"/>
</dbReference>
<dbReference type="SMART" id="SM00973">
    <property type="entry name" value="Sec63"/>
    <property type="match status" value="2"/>
</dbReference>
<dbReference type="FunFam" id="3.40.50.300:FF:000062">
    <property type="entry name" value="U5 small nuclear ribonucleoprotein helicase"/>
    <property type="match status" value="1"/>
</dbReference>
<feature type="compositionally biased region" description="Basic and acidic residues" evidence="7">
    <location>
        <begin position="241"/>
        <end position="251"/>
    </location>
</feature>
<dbReference type="Gene3D" id="3.40.50.300">
    <property type="entry name" value="P-loop containing nucleotide triphosphate hydrolases"/>
    <property type="match status" value="4"/>
</dbReference>
<protein>
    <submittedName>
        <fullName evidence="10">Uncharacterized protein</fullName>
    </submittedName>
</protein>
<dbReference type="Pfam" id="PF00271">
    <property type="entry name" value="Helicase_C"/>
    <property type="match status" value="2"/>
</dbReference>
<comment type="caution">
    <text evidence="10">The sequence shown here is derived from an EMBL/GenBank/DDBJ whole genome shotgun (WGS) entry which is preliminary data.</text>
</comment>
<feature type="region of interest" description="Disordered" evidence="7">
    <location>
        <begin position="214"/>
        <end position="251"/>
    </location>
</feature>
<dbReference type="InterPro" id="IPR014001">
    <property type="entry name" value="Helicase_ATP-bd"/>
</dbReference>
<dbReference type="PANTHER" id="PTHR47961:SF4">
    <property type="entry name" value="ACTIVATING SIGNAL COINTEGRATOR 1 COMPLEX SUBUNIT 3"/>
    <property type="match status" value="1"/>
</dbReference>
<dbReference type="FunFam" id="1.10.10.10:FF:000024">
    <property type="entry name" value="U5 small nuclear ribonucleoprotein helicase"/>
    <property type="match status" value="1"/>
</dbReference>
<dbReference type="SUPFAM" id="SSF158702">
    <property type="entry name" value="Sec63 N-terminal domain-like"/>
    <property type="match status" value="2"/>
</dbReference>